<comment type="caution">
    <text evidence="1">The sequence shown here is derived from an EMBL/GenBank/DDBJ whole genome shotgun (WGS) entry which is preliminary data.</text>
</comment>
<proteinExistence type="predicted"/>
<organism evidence="1 2">
    <name type="scientific">Melipona bicolor</name>
    <dbReference type="NCBI Taxonomy" id="60889"/>
    <lineage>
        <taxon>Eukaryota</taxon>
        <taxon>Metazoa</taxon>
        <taxon>Ecdysozoa</taxon>
        <taxon>Arthropoda</taxon>
        <taxon>Hexapoda</taxon>
        <taxon>Insecta</taxon>
        <taxon>Pterygota</taxon>
        <taxon>Neoptera</taxon>
        <taxon>Endopterygota</taxon>
        <taxon>Hymenoptera</taxon>
        <taxon>Apocrita</taxon>
        <taxon>Aculeata</taxon>
        <taxon>Apoidea</taxon>
        <taxon>Anthophila</taxon>
        <taxon>Apidae</taxon>
        <taxon>Melipona</taxon>
    </lineage>
</organism>
<dbReference type="Proteomes" id="UP001177670">
    <property type="component" value="Unassembled WGS sequence"/>
</dbReference>
<protein>
    <submittedName>
        <fullName evidence="1">Uncharacterized protein</fullName>
    </submittedName>
</protein>
<evidence type="ECO:0000313" key="2">
    <source>
        <dbReference type="Proteomes" id="UP001177670"/>
    </source>
</evidence>
<reference evidence="1" key="1">
    <citation type="submission" date="2021-10" db="EMBL/GenBank/DDBJ databases">
        <title>Melipona bicolor Genome sequencing and assembly.</title>
        <authorList>
            <person name="Araujo N.S."/>
            <person name="Arias M.C."/>
        </authorList>
    </citation>
    <scope>NUCLEOTIDE SEQUENCE</scope>
    <source>
        <strain evidence="1">USP_2M_L1-L4_2017</strain>
        <tissue evidence="1">Whole body</tissue>
    </source>
</reference>
<dbReference type="AlphaFoldDB" id="A0AA40FUE2"/>
<accession>A0AA40FUE2</accession>
<name>A0AA40FUE2_9HYME</name>
<gene>
    <name evidence="1" type="ORF">K0M31_005866</name>
</gene>
<sequence>MRSYRISAQKLVDRYCVANNSLITSQRRCESALRDLRLARKLITRRERESRLTFDDFSLNVEFGSSNAENSRVSRKTTPFVALEWRRLDTSPAEQLKPAVISHRGDLKFQLKLNREARVDGRLTSSSCAPLRPKARLGFNTQFEFPPGQEVSPAHKRFSATFANVCEGIILANGTRQSVNGFSKAVGHRHPGRCDLPTNGDPATKSAAEITTVRKLQGE</sequence>
<keyword evidence="2" id="KW-1185">Reference proteome</keyword>
<dbReference type="EMBL" id="JAHYIQ010000016">
    <property type="protein sequence ID" value="KAK1125507.1"/>
    <property type="molecule type" value="Genomic_DNA"/>
</dbReference>
<evidence type="ECO:0000313" key="1">
    <source>
        <dbReference type="EMBL" id="KAK1125507.1"/>
    </source>
</evidence>